<feature type="region of interest" description="Disordered" evidence="2">
    <location>
        <begin position="448"/>
        <end position="472"/>
    </location>
</feature>
<dbReference type="PRINTS" id="PR00385">
    <property type="entry name" value="P450"/>
</dbReference>
<dbReference type="PANTHER" id="PTHR24305:SF222">
    <property type="entry name" value="CYTOCHROME P450 MONOOXYGENASE STCS"/>
    <property type="match status" value="1"/>
</dbReference>
<dbReference type="CDD" id="cd11051">
    <property type="entry name" value="CYP59-like"/>
    <property type="match status" value="1"/>
</dbReference>
<dbReference type="InterPro" id="IPR050121">
    <property type="entry name" value="Cytochrome_P450_monoxygenase"/>
</dbReference>
<dbReference type="Proteomes" id="UP001610563">
    <property type="component" value="Unassembled WGS sequence"/>
</dbReference>
<dbReference type="SUPFAM" id="SSF48264">
    <property type="entry name" value="Cytochrome P450"/>
    <property type="match status" value="1"/>
</dbReference>
<dbReference type="Gene3D" id="1.10.630.10">
    <property type="entry name" value="Cytochrome P450"/>
    <property type="match status" value="1"/>
</dbReference>
<evidence type="ECO:0000256" key="1">
    <source>
        <dbReference type="ARBA" id="ARBA00010617"/>
    </source>
</evidence>
<sequence length="559" mass="62803">MLLWIAFLTGIPLLTLYLFDRTHYHRLRQYARFPQLPPSWIWGHMKTLDGVMGEGDRRRHIDQVFLEIHTKLDKPPLFVVDLRPVLYSICVICNHEVAEQISRASKAFPYSLPKGDVLGNFEPLIGGQSILSAQGSEWKALRKRFNSGFAPQHLISLLPGILDRVQRFIDILDDHARSGEIFALDEPCINLTFDIIGTVTMDTNLHAQGNPGTQSPIVTTFRQLVSLYRTNGSASWDQFKIVTKLQRWMLSRRLDAMLRNHVQKSYTAWKSRSSNAKNSRSVLALSFEGVDNLDANLLASTCDQLKTFLFAGHDTTSSLLQWAFYELSRTPHALRALRDELNEVLGPDSSSTAIREQLLSQRGESLLSRMTYTAAVIKEALRLHPPAGTGRFVSQGTGFNVTLPDGEVLCLDGMILHNCETIIQRDGKVYGVTKDAFVPERWIEHTTPGFTSNPNVKTESGSESGTGIPASAWRPFERGPRNCIGQELANLEAKIVLACTLRRFDFVKVGLGEVVRDSQGRAVMGEFRQYAVKEELFNIMEVTGKPVDGTQMRVLFAKR</sequence>
<evidence type="ECO:0000256" key="2">
    <source>
        <dbReference type="SAM" id="MobiDB-lite"/>
    </source>
</evidence>
<keyword evidence="4" id="KW-1185">Reference proteome</keyword>
<gene>
    <name evidence="3" type="ORF">BJX66DRAFT_317378</name>
</gene>
<feature type="compositionally biased region" description="Polar residues" evidence="2">
    <location>
        <begin position="448"/>
        <end position="465"/>
    </location>
</feature>
<dbReference type="InterPro" id="IPR002401">
    <property type="entry name" value="Cyt_P450_E_grp-I"/>
</dbReference>
<dbReference type="EMBL" id="JBFTWV010000198">
    <property type="protein sequence ID" value="KAL2784023.1"/>
    <property type="molecule type" value="Genomic_DNA"/>
</dbReference>
<comment type="caution">
    <text evidence="3">The sequence shown here is derived from an EMBL/GenBank/DDBJ whole genome shotgun (WGS) entry which is preliminary data.</text>
</comment>
<protein>
    <submittedName>
        <fullName evidence="3">Cytochrome P450</fullName>
    </submittedName>
</protein>
<dbReference type="PANTHER" id="PTHR24305">
    <property type="entry name" value="CYTOCHROME P450"/>
    <property type="match status" value="1"/>
</dbReference>
<accession>A0ABR4FL97</accession>
<proteinExistence type="inferred from homology"/>
<comment type="similarity">
    <text evidence="1">Belongs to the cytochrome P450 family.</text>
</comment>
<organism evidence="3 4">
    <name type="scientific">Aspergillus keveii</name>
    <dbReference type="NCBI Taxonomy" id="714993"/>
    <lineage>
        <taxon>Eukaryota</taxon>
        <taxon>Fungi</taxon>
        <taxon>Dikarya</taxon>
        <taxon>Ascomycota</taxon>
        <taxon>Pezizomycotina</taxon>
        <taxon>Eurotiomycetes</taxon>
        <taxon>Eurotiomycetidae</taxon>
        <taxon>Eurotiales</taxon>
        <taxon>Aspergillaceae</taxon>
        <taxon>Aspergillus</taxon>
        <taxon>Aspergillus subgen. Nidulantes</taxon>
    </lineage>
</organism>
<evidence type="ECO:0000313" key="4">
    <source>
        <dbReference type="Proteomes" id="UP001610563"/>
    </source>
</evidence>
<evidence type="ECO:0000313" key="3">
    <source>
        <dbReference type="EMBL" id="KAL2784023.1"/>
    </source>
</evidence>
<name>A0ABR4FL97_9EURO</name>
<dbReference type="InterPro" id="IPR036396">
    <property type="entry name" value="Cyt_P450_sf"/>
</dbReference>
<dbReference type="Pfam" id="PF00067">
    <property type="entry name" value="p450"/>
    <property type="match status" value="1"/>
</dbReference>
<reference evidence="3 4" key="1">
    <citation type="submission" date="2024-07" db="EMBL/GenBank/DDBJ databases">
        <title>Section-level genome sequencing and comparative genomics of Aspergillus sections Usti and Cavernicolus.</title>
        <authorList>
            <consortium name="Lawrence Berkeley National Laboratory"/>
            <person name="Nybo J.L."/>
            <person name="Vesth T.C."/>
            <person name="Theobald S."/>
            <person name="Frisvad J.C."/>
            <person name="Larsen T.O."/>
            <person name="Kjaerboelling I."/>
            <person name="Rothschild-Mancinelli K."/>
            <person name="Lyhne E.K."/>
            <person name="Kogle M.E."/>
            <person name="Barry K."/>
            <person name="Clum A."/>
            <person name="Na H."/>
            <person name="Ledsgaard L."/>
            <person name="Lin J."/>
            <person name="Lipzen A."/>
            <person name="Kuo A."/>
            <person name="Riley R."/>
            <person name="Mondo S."/>
            <person name="Labutti K."/>
            <person name="Haridas S."/>
            <person name="Pangalinan J."/>
            <person name="Salamov A.A."/>
            <person name="Simmons B.A."/>
            <person name="Magnuson J.K."/>
            <person name="Chen J."/>
            <person name="Drula E."/>
            <person name="Henrissat B."/>
            <person name="Wiebenga A."/>
            <person name="Lubbers R.J."/>
            <person name="Gomes A.C."/>
            <person name="Makela M.R."/>
            <person name="Stajich J."/>
            <person name="Grigoriev I.V."/>
            <person name="Mortensen U.H."/>
            <person name="De Vries R.P."/>
            <person name="Baker S.E."/>
            <person name="Andersen M.R."/>
        </authorList>
    </citation>
    <scope>NUCLEOTIDE SEQUENCE [LARGE SCALE GENOMIC DNA]</scope>
    <source>
        <strain evidence="3 4">CBS 209.92</strain>
    </source>
</reference>
<dbReference type="PRINTS" id="PR00463">
    <property type="entry name" value="EP450I"/>
</dbReference>
<dbReference type="InterPro" id="IPR001128">
    <property type="entry name" value="Cyt_P450"/>
</dbReference>